<dbReference type="InterPro" id="IPR050319">
    <property type="entry name" value="ABC_transp_ATP-bind"/>
</dbReference>
<dbReference type="Pfam" id="PF08352">
    <property type="entry name" value="oligo_HPY"/>
    <property type="match status" value="1"/>
</dbReference>
<keyword evidence="4 6" id="KW-0067">ATP-binding</keyword>
<comment type="similarity">
    <text evidence="1">Belongs to the ABC transporter superfamily.</text>
</comment>
<evidence type="ECO:0000313" key="6">
    <source>
        <dbReference type="EMBL" id="SHH84540.1"/>
    </source>
</evidence>
<proteinExistence type="inferred from homology"/>
<evidence type="ECO:0000256" key="3">
    <source>
        <dbReference type="ARBA" id="ARBA00022741"/>
    </source>
</evidence>
<dbReference type="AlphaFoldDB" id="A0A1M5WAR4"/>
<dbReference type="InterPro" id="IPR003439">
    <property type="entry name" value="ABC_transporter-like_ATP-bd"/>
</dbReference>
<organism evidence="6 7">
    <name type="scientific">Virgibacillus chiguensis</name>
    <dbReference type="NCBI Taxonomy" id="411959"/>
    <lineage>
        <taxon>Bacteria</taxon>
        <taxon>Bacillati</taxon>
        <taxon>Bacillota</taxon>
        <taxon>Bacilli</taxon>
        <taxon>Bacillales</taxon>
        <taxon>Bacillaceae</taxon>
        <taxon>Virgibacillus</taxon>
    </lineage>
</organism>
<keyword evidence="7" id="KW-1185">Reference proteome</keyword>
<dbReference type="SMART" id="SM00382">
    <property type="entry name" value="AAA"/>
    <property type="match status" value="1"/>
</dbReference>
<dbReference type="InterPro" id="IPR003593">
    <property type="entry name" value="AAA+_ATPase"/>
</dbReference>
<dbReference type="InterPro" id="IPR027417">
    <property type="entry name" value="P-loop_NTPase"/>
</dbReference>
<dbReference type="Gene3D" id="3.40.50.300">
    <property type="entry name" value="P-loop containing nucleotide triphosphate hydrolases"/>
    <property type="match status" value="1"/>
</dbReference>
<evidence type="ECO:0000313" key="7">
    <source>
        <dbReference type="Proteomes" id="UP000184079"/>
    </source>
</evidence>
<evidence type="ECO:0000256" key="2">
    <source>
        <dbReference type="ARBA" id="ARBA00022448"/>
    </source>
</evidence>
<feature type="domain" description="ABC transporter" evidence="5">
    <location>
        <begin position="19"/>
        <end position="269"/>
    </location>
</feature>
<dbReference type="EMBL" id="FQXD01000015">
    <property type="protein sequence ID" value="SHH84540.1"/>
    <property type="molecule type" value="Genomic_DNA"/>
</dbReference>
<dbReference type="GO" id="GO:0016887">
    <property type="term" value="F:ATP hydrolysis activity"/>
    <property type="evidence" value="ECO:0007669"/>
    <property type="project" value="InterPro"/>
</dbReference>
<accession>A0A1M5WAR4</accession>
<dbReference type="FunFam" id="3.40.50.300:FF:000016">
    <property type="entry name" value="Oligopeptide ABC transporter ATP-binding component"/>
    <property type="match status" value="1"/>
</dbReference>
<dbReference type="NCBIfam" id="NF008453">
    <property type="entry name" value="PRK11308.1"/>
    <property type="match status" value="1"/>
</dbReference>
<reference evidence="7" key="1">
    <citation type="submission" date="2016-11" db="EMBL/GenBank/DDBJ databases">
        <authorList>
            <person name="Varghese N."/>
            <person name="Submissions S."/>
        </authorList>
    </citation>
    <scope>NUCLEOTIDE SEQUENCE [LARGE SCALE GENOMIC DNA]</scope>
    <source>
        <strain evidence="7">CGMCC 1.6496</strain>
    </source>
</reference>
<dbReference type="Pfam" id="PF00005">
    <property type="entry name" value="ABC_tran"/>
    <property type="match status" value="1"/>
</dbReference>
<gene>
    <name evidence="6" type="ORF">SAMN05421807_11587</name>
</gene>
<dbReference type="Proteomes" id="UP000184079">
    <property type="component" value="Unassembled WGS sequence"/>
</dbReference>
<dbReference type="InterPro" id="IPR017871">
    <property type="entry name" value="ABC_transporter-like_CS"/>
</dbReference>
<evidence type="ECO:0000256" key="4">
    <source>
        <dbReference type="ARBA" id="ARBA00022840"/>
    </source>
</evidence>
<keyword evidence="2" id="KW-0813">Transport</keyword>
<dbReference type="RefSeq" id="WP_073011660.1">
    <property type="nucleotide sequence ID" value="NZ_FQXD01000015.1"/>
</dbReference>
<dbReference type="GO" id="GO:0055085">
    <property type="term" value="P:transmembrane transport"/>
    <property type="evidence" value="ECO:0007669"/>
    <property type="project" value="UniProtKB-ARBA"/>
</dbReference>
<dbReference type="PANTHER" id="PTHR43776">
    <property type="entry name" value="TRANSPORT ATP-BINDING PROTEIN"/>
    <property type="match status" value="1"/>
</dbReference>
<dbReference type="SUPFAM" id="SSF52540">
    <property type="entry name" value="P-loop containing nucleoside triphosphate hydrolases"/>
    <property type="match status" value="1"/>
</dbReference>
<dbReference type="GO" id="GO:0015833">
    <property type="term" value="P:peptide transport"/>
    <property type="evidence" value="ECO:0007669"/>
    <property type="project" value="InterPro"/>
</dbReference>
<dbReference type="PROSITE" id="PS50893">
    <property type="entry name" value="ABC_TRANSPORTER_2"/>
    <property type="match status" value="1"/>
</dbReference>
<dbReference type="InterPro" id="IPR013563">
    <property type="entry name" value="Oligopep_ABC_C"/>
</dbReference>
<dbReference type="PANTHER" id="PTHR43776:SF8">
    <property type="entry name" value="ABC TRANSPORTER, ATP-BINDING PROTEIN"/>
    <property type="match status" value="1"/>
</dbReference>
<dbReference type="PROSITE" id="PS00211">
    <property type="entry name" value="ABC_TRANSPORTER_1"/>
    <property type="match status" value="1"/>
</dbReference>
<evidence type="ECO:0000256" key="1">
    <source>
        <dbReference type="ARBA" id="ARBA00005417"/>
    </source>
</evidence>
<dbReference type="OrthoDB" id="9802264at2"/>
<evidence type="ECO:0000259" key="5">
    <source>
        <dbReference type="PROSITE" id="PS50893"/>
    </source>
</evidence>
<dbReference type="GO" id="GO:0005524">
    <property type="term" value="F:ATP binding"/>
    <property type="evidence" value="ECO:0007669"/>
    <property type="project" value="UniProtKB-KW"/>
</dbReference>
<name>A0A1M5WAR4_9BACI</name>
<keyword evidence="3" id="KW-0547">Nucleotide-binding</keyword>
<dbReference type="CDD" id="cd03257">
    <property type="entry name" value="ABC_NikE_OppD_transporters"/>
    <property type="match status" value="1"/>
</dbReference>
<dbReference type="NCBIfam" id="TIGR01727">
    <property type="entry name" value="oligo_HPY"/>
    <property type="match status" value="1"/>
</dbReference>
<sequence length="337" mass="38422">MMQTDEVKKKDLTQKDTLLEVQNLKKYYPIHTGFFKRKTGDVKAVDDISLTLRKGETFGLVGESGCGKSTAGRTILRLTDATDGNIFFEGENITKVSGSKLRKARQDYQMVFQDPYASLNPKMMVGHLVDEPIRNYRNKSHKDLKPEVQHLLKRVGLREKDYYKYPHEFSGGQRQRIGIARALALNPKLIVADEPVSALDVSIQSQVLNLLKELQEEFDLTYLFIAHDLSVVKHMSDQIGVMYLGKMVEVGDNESIYREPLHPYTQALISAIPEPNPLIKKERIILKGDVPNPQNPPRGCVFHTRCPMAMEKCKEFVPQLKEVRPNHQVACLLYENQ</sequence>
<protein>
    <submittedName>
        <fullName evidence="6">Peptide/nickel transport system ATP-binding protein</fullName>
    </submittedName>
</protein>